<comment type="subcellular location">
    <subcellularLocation>
        <location evidence="1">Membrane</location>
        <topology evidence="1">Multi-pass membrane protein</topology>
    </subcellularLocation>
</comment>
<proteinExistence type="inferred from homology"/>
<keyword evidence="5 6" id="KW-0472">Membrane</keyword>
<feature type="transmembrane region" description="Helical" evidence="6">
    <location>
        <begin position="41"/>
        <end position="63"/>
    </location>
</feature>
<protein>
    <submittedName>
        <fullName evidence="8">Uncharacterized protein</fullName>
    </submittedName>
</protein>
<feature type="chain" id="PRO_5032722743" evidence="7">
    <location>
        <begin position="22"/>
        <end position="150"/>
    </location>
</feature>
<keyword evidence="4 6" id="KW-1133">Transmembrane helix</keyword>
<gene>
    <name evidence="8" type="ORF">JKP88DRAFT_236637</name>
</gene>
<evidence type="ECO:0000313" key="8">
    <source>
        <dbReference type="EMBL" id="KAG5185567.1"/>
    </source>
</evidence>
<keyword evidence="3 6" id="KW-0812">Transmembrane</keyword>
<keyword evidence="7" id="KW-0732">Signal</keyword>
<dbReference type="Proteomes" id="UP000664859">
    <property type="component" value="Unassembled WGS sequence"/>
</dbReference>
<evidence type="ECO:0000256" key="1">
    <source>
        <dbReference type="ARBA" id="ARBA00004141"/>
    </source>
</evidence>
<dbReference type="GO" id="GO:0016020">
    <property type="term" value="C:membrane"/>
    <property type="evidence" value="ECO:0007669"/>
    <property type="project" value="UniProtKB-SubCell"/>
</dbReference>
<evidence type="ECO:0000256" key="2">
    <source>
        <dbReference type="ARBA" id="ARBA00010199"/>
    </source>
</evidence>
<evidence type="ECO:0000256" key="7">
    <source>
        <dbReference type="SAM" id="SignalP"/>
    </source>
</evidence>
<dbReference type="InterPro" id="IPR044644">
    <property type="entry name" value="DinF-like"/>
</dbReference>
<dbReference type="PANTHER" id="PTHR42893:SF46">
    <property type="entry name" value="PROTEIN DETOXIFICATION 44, CHLOROPLASTIC"/>
    <property type="match status" value="1"/>
</dbReference>
<organism evidence="8 9">
    <name type="scientific">Tribonema minus</name>
    <dbReference type="NCBI Taxonomy" id="303371"/>
    <lineage>
        <taxon>Eukaryota</taxon>
        <taxon>Sar</taxon>
        <taxon>Stramenopiles</taxon>
        <taxon>Ochrophyta</taxon>
        <taxon>PX clade</taxon>
        <taxon>Xanthophyceae</taxon>
        <taxon>Tribonematales</taxon>
        <taxon>Tribonemataceae</taxon>
        <taxon>Tribonema</taxon>
    </lineage>
</organism>
<evidence type="ECO:0000256" key="5">
    <source>
        <dbReference type="ARBA" id="ARBA00023136"/>
    </source>
</evidence>
<reference evidence="8" key="1">
    <citation type="submission" date="2021-02" db="EMBL/GenBank/DDBJ databases">
        <title>First Annotated Genome of the Yellow-green Alga Tribonema minus.</title>
        <authorList>
            <person name="Mahan K.M."/>
        </authorList>
    </citation>
    <scope>NUCLEOTIDE SEQUENCE</scope>
    <source>
        <strain evidence="8">UTEX B ZZ1240</strain>
    </source>
</reference>
<evidence type="ECO:0000256" key="3">
    <source>
        <dbReference type="ARBA" id="ARBA00022692"/>
    </source>
</evidence>
<accession>A0A835Z143</accession>
<keyword evidence="9" id="KW-1185">Reference proteome</keyword>
<dbReference type="AlphaFoldDB" id="A0A835Z143"/>
<feature type="transmembrane region" description="Helical" evidence="6">
    <location>
        <begin position="75"/>
        <end position="95"/>
    </location>
</feature>
<sequence length="150" mass="16318">MARAISKRVLQLSLLLGLGLAGASQVITPWALPFVCKSNEVVRLVQAVFPMALTGFPICCMVWTWDSLFYGASDFLYNARTIAVASAIGAAGILASLKWNFGLAGLWLSMTYLYFCPRLYAHYRRFNDSRGPFGKSTADLKLHASGAASS</sequence>
<dbReference type="EMBL" id="JAFCMP010000126">
    <property type="protein sequence ID" value="KAG5185567.1"/>
    <property type="molecule type" value="Genomic_DNA"/>
</dbReference>
<evidence type="ECO:0000256" key="6">
    <source>
        <dbReference type="SAM" id="Phobius"/>
    </source>
</evidence>
<feature type="transmembrane region" description="Helical" evidence="6">
    <location>
        <begin position="101"/>
        <end position="121"/>
    </location>
</feature>
<evidence type="ECO:0000256" key="4">
    <source>
        <dbReference type="ARBA" id="ARBA00022989"/>
    </source>
</evidence>
<dbReference type="OrthoDB" id="2126698at2759"/>
<evidence type="ECO:0000313" key="9">
    <source>
        <dbReference type="Proteomes" id="UP000664859"/>
    </source>
</evidence>
<comment type="caution">
    <text evidence="8">The sequence shown here is derived from an EMBL/GenBank/DDBJ whole genome shotgun (WGS) entry which is preliminary data.</text>
</comment>
<dbReference type="PANTHER" id="PTHR42893">
    <property type="entry name" value="PROTEIN DETOXIFICATION 44, CHLOROPLASTIC-RELATED"/>
    <property type="match status" value="1"/>
</dbReference>
<feature type="signal peptide" evidence="7">
    <location>
        <begin position="1"/>
        <end position="21"/>
    </location>
</feature>
<name>A0A835Z143_9STRA</name>
<comment type="similarity">
    <text evidence="2">Belongs to the multi antimicrobial extrusion (MATE) (TC 2.A.66.1) family.</text>
</comment>